<accession>A0AAN0KEK4</accession>
<evidence type="ECO:0000313" key="2">
    <source>
        <dbReference type="Proteomes" id="UP001431656"/>
    </source>
</evidence>
<dbReference type="PANTHER" id="PTHR21174">
    <property type="match status" value="1"/>
</dbReference>
<dbReference type="PIRSF" id="PIRSF035170">
    <property type="entry name" value="HD_phosphohydro"/>
    <property type="match status" value="1"/>
</dbReference>
<organism evidence="1 2">
    <name type="scientific">Brooklawnia propionicigenes</name>
    <dbReference type="NCBI Taxonomy" id="3041175"/>
    <lineage>
        <taxon>Bacteria</taxon>
        <taxon>Bacillati</taxon>
        <taxon>Actinomycetota</taxon>
        <taxon>Actinomycetes</taxon>
        <taxon>Propionibacteriales</taxon>
        <taxon>Propionibacteriaceae</taxon>
        <taxon>Brooklawnia</taxon>
    </lineage>
</organism>
<dbReference type="AlphaFoldDB" id="A0AAN0KEK4"/>
<dbReference type="SUPFAM" id="SSF109604">
    <property type="entry name" value="HD-domain/PDEase-like"/>
    <property type="match status" value="1"/>
</dbReference>
<dbReference type="PANTHER" id="PTHR21174:SF0">
    <property type="entry name" value="HD PHOSPHOHYDROLASE FAMILY PROTEIN-RELATED"/>
    <property type="match status" value="1"/>
</dbReference>
<dbReference type="KEGG" id="broo:brsh051_04890"/>
<protein>
    <recommendedName>
        <fullName evidence="3">Metal-dependent phosphohydrolase</fullName>
    </recommendedName>
</protein>
<dbReference type="Gene3D" id="1.10.3210.10">
    <property type="entry name" value="Hypothetical protein af1432"/>
    <property type="match status" value="1"/>
</dbReference>
<dbReference type="EMBL" id="AP028056">
    <property type="protein sequence ID" value="BEH01208.1"/>
    <property type="molecule type" value="Genomic_DNA"/>
</dbReference>
<evidence type="ECO:0008006" key="3">
    <source>
        <dbReference type="Google" id="ProtNLM"/>
    </source>
</evidence>
<keyword evidence="2" id="KW-1185">Reference proteome</keyword>
<name>A0AAN0KEK4_9ACTN</name>
<dbReference type="Proteomes" id="UP001431656">
    <property type="component" value="Chromosome"/>
</dbReference>
<proteinExistence type="predicted"/>
<evidence type="ECO:0000313" key="1">
    <source>
        <dbReference type="EMBL" id="BEH01208.1"/>
    </source>
</evidence>
<reference evidence="1" key="1">
    <citation type="journal article" date="2024" name="Int. J. Syst. Evol. Microbiol.">
        <title>Brooklawnia propionicigenes sp. nov., a facultatively anaerobic, propionate-producing bacterium isolated from a methanogenic reactor treating waste from cattle farms.</title>
        <authorList>
            <person name="Akita Y."/>
            <person name="Ueki A."/>
            <person name="Tonouchi A."/>
            <person name="Sugawara Y."/>
            <person name="Honma S."/>
            <person name="Kaku N."/>
            <person name="Ueki K."/>
        </authorList>
    </citation>
    <scope>NUCLEOTIDE SEQUENCE</scope>
    <source>
        <strain evidence="1">SH051</strain>
    </source>
</reference>
<sequence>MDELVMRWNRRFPRLHGLGAELLIRWQEPHRCYHDPRHLAECLQALDRLDGGDVEELALWFHDAVYQGRRGSDERSSARLARQLLGEEGERAGVVDEVARLVRVTEHHRPWPSDSAAQRVSDADLAIFGARAERYRESVADLRRENAGVPDDQWRLIRLWHLRGLQRRGVIYATPRARALWQARAEANIAAELRAITRG</sequence>
<gene>
    <name evidence="1" type="ORF">brsh051_04890</name>
</gene>
<dbReference type="InterPro" id="IPR009218">
    <property type="entry name" value="HD_phosphohydro"/>
</dbReference>
<dbReference type="RefSeq" id="WP_286267237.1">
    <property type="nucleotide sequence ID" value="NZ_AP028056.1"/>
</dbReference>